<evidence type="ECO:0000313" key="1">
    <source>
        <dbReference type="EMBL" id="NOJ69608.1"/>
    </source>
</evidence>
<dbReference type="RefSeq" id="WP_171414980.1">
    <property type="nucleotide sequence ID" value="NZ_JABFOR010000003.1"/>
</dbReference>
<dbReference type="AlphaFoldDB" id="A0AAP7DGN3"/>
<dbReference type="Proteomes" id="UP000552038">
    <property type="component" value="Unassembled WGS sequence"/>
</dbReference>
<evidence type="ECO:0000313" key="2">
    <source>
        <dbReference type="Proteomes" id="UP000552038"/>
    </source>
</evidence>
<gene>
    <name evidence="1" type="ORF">HMI46_03440</name>
</gene>
<organism evidence="1 2">
    <name type="scientific">Paenibacillus alvei</name>
    <name type="common">Bacillus alvei</name>
    <dbReference type="NCBI Taxonomy" id="44250"/>
    <lineage>
        <taxon>Bacteria</taxon>
        <taxon>Bacillati</taxon>
        <taxon>Bacillota</taxon>
        <taxon>Bacilli</taxon>
        <taxon>Bacillales</taxon>
        <taxon>Paenibacillaceae</taxon>
        <taxon>Paenibacillus</taxon>
    </lineage>
</organism>
<accession>A0AAP7DGN3</accession>
<protein>
    <submittedName>
        <fullName evidence="1">Uncharacterized protein</fullName>
    </submittedName>
</protein>
<reference evidence="1 2" key="1">
    <citation type="submission" date="2020-05" db="EMBL/GenBank/DDBJ databases">
        <title>Whole genome sequencing and identification of novel metabolites from Paenibacillus alvei strain JR949.</title>
        <authorList>
            <person name="Rajendhran J."/>
            <person name="Sree Pranav P."/>
            <person name="Mahalakshmi B."/>
            <person name="Karthikeyan R."/>
        </authorList>
    </citation>
    <scope>NUCLEOTIDE SEQUENCE [LARGE SCALE GENOMIC DNA]</scope>
    <source>
        <strain evidence="1 2">JR949</strain>
    </source>
</reference>
<dbReference type="EMBL" id="JABFOR010000003">
    <property type="protein sequence ID" value="NOJ69608.1"/>
    <property type="molecule type" value="Genomic_DNA"/>
</dbReference>
<sequence>MITTTRAKVRVKWNRITRTAVLLLGAILIHGCSIADRTPPEALLDRALNGMAGKDQFRFQGMAEIRTGRDKLLAKQLRYEGEIQQHKGIYMRLSPQAGQTTTENRWNPLKQLEELRIDGAKRVKALTSYDPVVQTHAGSTSKMHIMSMDEKQRADLIPLQVDVDAEQAKHMYTKQLIDDYDRLITPNVQLQQMKGSMSQADEQKLQKKLSALAAQGRKDLYAKLKNAAVQAKYVVWVNKRDSLPAYVEGWITSSYDEQGEPKEELVHMQSRFLYK</sequence>
<proteinExistence type="predicted"/>
<name>A0AAP7DGN3_PAEAL</name>
<comment type="caution">
    <text evidence="1">The sequence shown here is derived from an EMBL/GenBank/DDBJ whole genome shotgun (WGS) entry which is preliminary data.</text>
</comment>